<dbReference type="Proteomes" id="UP000070409">
    <property type="component" value="Unassembled WGS sequence"/>
</dbReference>
<dbReference type="EMBL" id="LSRE01000048">
    <property type="protein sequence ID" value="KXO90480.1"/>
    <property type="molecule type" value="Genomic_DNA"/>
</dbReference>
<accession>A0A137YX11</accession>
<dbReference type="Pfam" id="PF08327">
    <property type="entry name" value="AHSA1"/>
    <property type="match status" value="1"/>
</dbReference>
<dbReference type="InterPro" id="IPR023393">
    <property type="entry name" value="START-like_dom_sf"/>
</dbReference>
<evidence type="ECO:0000259" key="2">
    <source>
        <dbReference type="Pfam" id="PF08327"/>
    </source>
</evidence>
<proteinExistence type="inferred from homology"/>
<evidence type="ECO:0000313" key="4">
    <source>
        <dbReference type="Proteomes" id="UP000070409"/>
    </source>
</evidence>
<reference evidence="3 4" key="1">
    <citation type="submission" date="2016-02" db="EMBL/GenBank/DDBJ databases">
        <authorList>
            <person name="Teng J.L."/>
            <person name="Tang Y."/>
            <person name="Huang Y."/>
            <person name="Guo F."/>
            <person name="Wei W."/>
            <person name="Chen J.H."/>
            <person name="Wong S.Y."/>
            <person name="Lau S.K."/>
            <person name="Woo P.C."/>
        </authorList>
    </citation>
    <scope>NUCLEOTIDE SEQUENCE [LARGE SCALE GENOMIC DNA]</scope>
    <source>
        <strain evidence="3 4">JCM 13375</strain>
    </source>
</reference>
<dbReference type="Gene3D" id="3.30.530.20">
    <property type="match status" value="1"/>
</dbReference>
<comment type="similarity">
    <text evidence="1">Belongs to the AHA1 family.</text>
</comment>
<keyword evidence="4" id="KW-1185">Reference proteome</keyword>
<dbReference type="SUPFAM" id="SSF55961">
    <property type="entry name" value="Bet v1-like"/>
    <property type="match status" value="1"/>
</dbReference>
<feature type="domain" description="Activator of Hsp90 ATPase homologue 1/2-like C-terminal" evidence="2">
    <location>
        <begin position="18"/>
        <end position="146"/>
    </location>
</feature>
<evidence type="ECO:0000313" key="3">
    <source>
        <dbReference type="EMBL" id="KXO90480.1"/>
    </source>
</evidence>
<dbReference type="InterPro" id="IPR013538">
    <property type="entry name" value="ASHA1/2-like_C"/>
</dbReference>
<gene>
    <name evidence="3" type="ORF">AXK61_07635</name>
</gene>
<evidence type="ECO:0000256" key="1">
    <source>
        <dbReference type="ARBA" id="ARBA00006817"/>
    </source>
</evidence>
<sequence>MPSTDQRTEYLTATTTIDAPPEAVFDALTDAREWWSRNIIGHTADLDDEFVFTDDVRYPGETARTKTGIRFCRFQLTEVQPPHRLVWHAVDAELTFIDDHREWTATDVVFEVTPGPEGTDLRLTHVGLTAESECFEACSRGWTFFVTTSIPALVTTGIGAPIARYTDVR</sequence>
<dbReference type="RefSeq" id="WP_068746744.1">
    <property type="nucleotide sequence ID" value="NZ_LSRE01000048.1"/>
</dbReference>
<protein>
    <recommendedName>
        <fullName evidence="2">Activator of Hsp90 ATPase homologue 1/2-like C-terminal domain-containing protein</fullName>
    </recommendedName>
</protein>
<dbReference type="CDD" id="cd07814">
    <property type="entry name" value="SRPBCC_CalC_Aha1-like"/>
    <property type="match status" value="1"/>
</dbReference>
<organism evidence="3 4">
    <name type="scientific">Tsukamurella pseudospumae</name>
    <dbReference type="NCBI Taxonomy" id="239498"/>
    <lineage>
        <taxon>Bacteria</taxon>
        <taxon>Bacillati</taxon>
        <taxon>Actinomycetota</taxon>
        <taxon>Actinomycetes</taxon>
        <taxon>Mycobacteriales</taxon>
        <taxon>Tsukamurellaceae</taxon>
        <taxon>Tsukamurella</taxon>
    </lineage>
</organism>
<name>A0A137YX11_9ACTN</name>
<comment type="caution">
    <text evidence="3">The sequence shown here is derived from an EMBL/GenBank/DDBJ whole genome shotgun (WGS) entry which is preliminary data.</text>
</comment>